<reference evidence="4" key="1">
    <citation type="submission" date="2017-01" db="EMBL/GenBank/DDBJ databases">
        <title>High-throughput sequencing uncovers low homogeneity in the biogeography of single-stranded DNA viruses.</title>
        <authorList>
            <person name="Pearson V.M."/>
            <person name="Rokyta D.R."/>
        </authorList>
    </citation>
    <scope>NUCLEOTIDE SEQUENCE</scope>
</reference>
<dbReference type="EMBL" id="KY487812">
    <property type="protein sequence ID" value="AUM61696.1"/>
    <property type="molecule type" value="Genomic_DNA"/>
</dbReference>
<keyword evidence="3" id="KW-0946">Virion</keyword>
<organism evidence="4">
    <name type="scientific">uncultured virus</name>
    <dbReference type="NCBI Taxonomy" id="340016"/>
    <lineage>
        <taxon>Viruses</taxon>
        <taxon>environmental samples</taxon>
    </lineage>
</organism>
<gene>
    <name evidence="4" type="primary">Cap</name>
</gene>
<dbReference type="Gene3D" id="2.60.120.20">
    <property type="match status" value="1"/>
</dbReference>
<accession>A0A2K9LS25</accession>
<evidence type="ECO:0000313" key="4">
    <source>
        <dbReference type="EMBL" id="AUM61696.1"/>
    </source>
</evidence>
<dbReference type="InterPro" id="IPR029053">
    <property type="entry name" value="Viral_coat"/>
</dbReference>
<name>A0A2K9LS25_9VIRU</name>
<protein>
    <submittedName>
        <fullName evidence="4">Capsid</fullName>
    </submittedName>
</protein>
<dbReference type="GO" id="GO:0019028">
    <property type="term" value="C:viral capsid"/>
    <property type="evidence" value="ECO:0007669"/>
    <property type="project" value="UniProtKB-KW"/>
</dbReference>
<proteinExistence type="predicted"/>
<evidence type="ECO:0000256" key="1">
    <source>
        <dbReference type="ARBA" id="ARBA00004328"/>
    </source>
</evidence>
<dbReference type="InterPro" id="IPR037164">
    <property type="entry name" value="Satellite_virus_coat_sf"/>
</dbReference>
<keyword evidence="2" id="KW-0167">Capsid protein</keyword>
<evidence type="ECO:0000256" key="2">
    <source>
        <dbReference type="ARBA" id="ARBA00022561"/>
    </source>
</evidence>
<evidence type="ECO:0000256" key="3">
    <source>
        <dbReference type="ARBA" id="ARBA00022844"/>
    </source>
</evidence>
<dbReference type="GO" id="GO:0005198">
    <property type="term" value="F:structural molecule activity"/>
    <property type="evidence" value="ECO:0007669"/>
    <property type="project" value="InterPro"/>
</dbReference>
<comment type="subcellular location">
    <subcellularLocation>
        <location evidence="1">Virion</location>
    </subcellularLocation>
</comment>
<dbReference type="SUPFAM" id="SSF88650">
    <property type="entry name" value="Satellite viruses"/>
    <property type="match status" value="1"/>
</dbReference>
<sequence length="220" mass="24892">MAYRRRARGRTFRRRRGRSSPWYSRKYNAMQLASAAWRGVRYIKGLVNSEMFHNTISNTTYPNHLGTIIPLTDIAIGDTAVTRTGNSLFVRSIVMNMNCSQNASALDNTFIRMILFTDTQQVPDTTPTFSNILATNGPNALVNLDSAGRYKFLKTWEFALSTQNPAKVIKYYKNLRHHVRYNGSAATDVQKGGLYLALVSSQTTNTPTLNYHARIGYHDN</sequence>